<dbReference type="RefSeq" id="WP_203765521.1">
    <property type="nucleotide sequence ID" value="NZ_BAAABO010000019.1"/>
</dbReference>
<dbReference type="NCBIfam" id="TIGR00229">
    <property type="entry name" value="sensory_box"/>
    <property type="match status" value="2"/>
</dbReference>
<dbReference type="CDD" id="cd00130">
    <property type="entry name" value="PAS"/>
    <property type="match status" value="2"/>
</dbReference>
<proteinExistence type="predicted"/>
<dbReference type="InterPro" id="IPR013767">
    <property type="entry name" value="PAS_fold"/>
</dbReference>
<dbReference type="EMBL" id="BOMI01000076">
    <property type="protein sequence ID" value="GID75328.1"/>
    <property type="molecule type" value="Genomic_DNA"/>
</dbReference>
<feature type="domain" description="PAS" evidence="1">
    <location>
        <begin position="131"/>
        <end position="176"/>
    </location>
</feature>
<organism evidence="2 3">
    <name type="scientific">Paractinoplanes deccanensis</name>
    <dbReference type="NCBI Taxonomy" id="113561"/>
    <lineage>
        <taxon>Bacteria</taxon>
        <taxon>Bacillati</taxon>
        <taxon>Actinomycetota</taxon>
        <taxon>Actinomycetes</taxon>
        <taxon>Micromonosporales</taxon>
        <taxon>Micromonosporaceae</taxon>
        <taxon>Paractinoplanes</taxon>
    </lineage>
</organism>
<feature type="domain" description="PAS" evidence="1">
    <location>
        <begin position="13"/>
        <end position="78"/>
    </location>
</feature>
<dbReference type="InterPro" id="IPR052155">
    <property type="entry name" value="Biofilm_reg_signaling"/>
</dbReference>
<dbReference type="Pfam" id="PF00989">
    <property type="entry name" value="PAS"/>
    <property type="match status" value="1"/>
</dbReference>
<dbReference type="InterPro" id="IPR000014">
    <property type="entry name" value="PAS"/>
</dbReference>
<gene>
    <name evidence="2" type="ORF">Ade02nite_39690</name>
</gene>
<sequence length="259" mass="27947">MLAADSSAGPTGALRATSLAFVEVDRAGLIREWNPAAERLFGWSRDEVLGRALADTIVPASLRAAHTAGFARRLVSGDDAWPGTQVEVPASHRDGSELLVSMVVDAVEDGYVAFVSDRTRAHRAQQGVQRVKTLLNTILEHNSALITARDLDGRFLFVNGEYERVFQVSAADLIGRRDTDVLPDAATADARRNTERVAATGEALTALEEVPFGDEIRQYVVTRFPLTDPDGSLYGVCAIAIDDTERRRGEAGGSPVSTR</sequence>
<dbReference type="PANTHER" id="PTHR44757:SF2">
    <property type="entry name" value="BIOFILM ARCHITECTURE MAINTENANCE PROTEIN MBAA"/>
    <property type="match status" value="1"/>
</dbReference>
<dbReference type="PROSITE" id="PS50112">
    <property type="entry name" value="PAS"/>
    <property type="match status" value="2"/>
</dbReference>
<dbReference type="InterPro" id="IPR035965">
    <property type="entry name" value="PAS-like_dom_sf"/>
</dbReference>
<reference evidence="2 3" key="1">
    <citation type="submission" date="2021-01" db="EMBL/GenBank/DDBJ databases">
        <title>Whole genome shotgun sequence of Actinoplanes deccanensis NBRC 13994.</title>
        <authorList>
            <person name="Komaki H."/>
            <person name="Tamura T."/>
        </authorList>
    </citation>
    <scope>NUCLEOTIDE SEQUENCE [LARGE SCALE GENOMIC DNA]</scope>
    <source>
        <strain evidence="2 3">NBRC 13994</strain>
    </source>
</reference>
<dbReference type="Gene3D" id="3.30.450.20">
    <property type="entry name" value="PAS domain"/>
    <property type="match status" value="2"/>
</dbReference>
<comment type="caution">
    <text evidence="2">The sequence shown here is derived from an EMBL/GenBank/DDBJ whole genome shotgun (WGS) entry which is preliminary data.</text>
</comment>
<keyword evidence="3" id="KW-1185">Reference proteome</keyword>
<evidence type="ECO:0000259" key="1">
    <source>
        <dbReference type="PROSITE" id="PS50112"/>
    </source>
</evidence>
<accession>A0ABQ3Y5R9</accession>
<dbReference type="PANTHER" id="PTHR44757">
    <property type="entry name" value="DIGUANYLATE CYCLASE DGCP"/>
    <property type="match status" value="1"/>
</dbReference>
<evidence type="ECO:0000313" key="2">
    <source>
        <dbReference type="EMBL" id="GID75328.1"/>
    </source>
</evidence>
<dbReference type="Proteomes" id="UP000609879">
    <property type="component" value="Unassembled WGS sequence"/>
</dbReference>
<dbReference type="SMART" id="SM00091">
    <property type="entry name" value="PAS"/>
    <property type="match status" value="2"/>
</dbReference>
<dbReference type="Pfam" id="PF08448">
    <property type="entry name" value="PAS_4"/>
    <property type="match status" value="1"/>
</dbReference>
<dbReference type="SUPFAM" id="SSF55785">
    <property type="entry name" value="PYP-like sensor domain (PAS domain)"/>
    <property type="match status" value="2"/>
</dbReference>
<evidence type="ECO:0000313" key="3">
    <source>
        <dbReference type="Proteomes" id="UP000609879"/>
    </source>
</evidence>
<protein>
    <recommendedName>
        <fullName evidence="1">PAS domain-containing protein</fullName>
    </recommendedName>
</protein>
<dbReference type="InterPro" id="IPR013656">
    <property type="entry name" value="PAS_4"/>
</dbReference>
<name>A0ABQ3Y5R9_9ACTN</name>